<evidence type="ECO:0000313" key="1">
    <source>
        <dbReference type="Proteomes" id="UP000036681"/>
    </source>
</evidence>
<organism evidence="1 2">
    <name type="scientific">Ascaris lumbricoides</name>
    <name type="common">Giant roundworm</name>
    <dbReference type="NCBI Taxonomy" id="6252"/>
    <lineage>
        <taxon>Eukaryota</taxon>
        <taxon>Metazoa</taxon>
        <taxon>Ecdysozoa</taxon>
        <taxon>Nematoda</taxon>
        <taxon>Chromadorea</taxon>
        <taxon>Rhabditida</taxon>
        <taxon>Spirurina</taxon>
        <taxon>Ascaridomorpha</taxon>
        <taxon>Ascaridoidea</taxon>
        <taxon>Ascarididae</taxon>
        <taxon>Ascaris</taxon>
    </lineage>
</organism>
<dbReference type="Proteomes" id="UP000036681">
    <property type="component" value="Unplaced"/>
</dbReference>
<accession>A0A0M3I127</accession>
<keyword evidence="1" id="KW-1185">Reference proteome</keyword>
<dbReference type="AlphaFoldDB" id="A0A0M3I127"/>
<protein>
    <submittedName>
        <fullName evidence="2">Uncharacterized protein</fullName>
    </submittedName>
</protein>
<reference evidence="2" key="1">
    <citation type="submission" date="2017-02" db="UniProtKB">
        <authorList>
            <consortium name="WormBaseParasite"/>
        </authorList>
    </citation>
    <scope>IDENTIFICATION</scope>
</reference>
<name>A0A0M3I127_ASCLU</name>
<proteinExistence type="predicted"/>
<sequence length="37" mass="4430">MPEVIELSYLRLELIHQKSRPSSLRFDRSCLVFEFSC</sequence>
<dbReference type="WBParaSite" id="ALUE_0000992201-mRNA-1">
    <property type="protein sequence ID" value="ALUE_0000992201-mRNA-1"/>
    <property type="gene ID" value="ALUE_0000992201"/>
</dbReference>
<evidence type="ECO:0000313" key="2">
    <source>
        <dbReference type="WBParaSite" id="ALUE_0000992201-mRNA-1"/>
    </source>
</evidence>